<dbReference type="InParanoid" id="A0A067RA25"/>
<organism evidence="1 2">
    <name type="scientific">Zootermopsis nevadensis</name>
    <name type="common">Dampwood termite</name>
    <dbReference type="NCBI Taxonomy" id="136037"/>
    <lineage>
        <taxon>Eukaryota</taxon>
        <taxon>Metazoa</taxon>
        <taxon>Ecdysozoa</taxon>
        <taxon>Arthropoda</taxon>
        <taxon>Hexapoda</taxon>
        <taxon>Insecta</taxon>
        <taxon>Pterygota</taxon>
        <taxon>Neoptera</taxon>
        <taxon>Polyneoptera</taxon>
        <taxon>Dictyoptera</taxon>
        <taxon>Blattodea</taxon>
        <taxon>Blattoidea</taxon>
        <taxon>Termitoidae</taxon>
        <taxon>Termopsidae</taxon>
        <taxon>Zootermopsis</taxon>
    </lineage>
</organism>
<dbReference type="EMBL" id="KK852597">
    <property type="protein sequence ID" value="KDR20575.1"/>
    <property type="molecule type" value="Genomic_DNA"/>
</dbReference>
<evidence type="ECO:0000313" key="2">
    <source>
        <dbReference type="Proteomes" id="UP000027135"/>
    </source>
</evidence>
<evidence type="ECO:0000313" key="1">
    <source>
        <dbReference type="EMBL" id="KDR20575.1"/>
    </source>
</evidence>
<keyword evidence="2" id="KW-1185">Reference proteome</keyword>
<dbReference type="Proteomes" id="UP000027135">
    <property type="component" value="Unassembled WGS sequence"/>
</dbReference>
<reference evidence="1 2" key="1">
    <citation type="journal article" date="2014" name="Nat. Commun.">
        <title>Molecular traces of alternative social organization in a termite genome.</title>
        <authorList>
            <person name="Terrapon N."/>
            <person name="Li C."/>
            <person name="Robertson H.M."/>
            <person name="Ji L."/>
            <person name="Meng X."/>
            <person name="Booth W."/>
            <person name="Chen Z."/>
            <person name="Childers C.P."/>
            <person name="Glastad K.M."/>
            <person name="Gokhale K."/>
            <person name="Gowin J."/>
            <person name="Gronenberg W."/>
            <person name="Hermansen R.A."/>
            <person name="Hu H."/>
            <person name="Hunt B.G."/>
            <person name="Huylmans A.K."/>
            <person name="Khalil S.M."/>
            <person name="Mitchell R.D."/>
            <person name="Munoz-Torres M.C."/>
            <person name="Mustard J.A."/>
            <person name="Pan H."/>
            <person name="Reese J.T."/>
            <person name="Scharf M.E."/>
            <person name="Sun F."/>
            <person name="Vogel H."/>
            <person name="Xiao J."/>
            <person name="Yang W."/>
            <person name="Yang Z."/>
            <person name="Yang Z."/>
            <person name="Zhou J."/>
            <person name="Zhu J."/>
            <person name="Brent C.S."/>
            <person name="Elsik C.G."/>
            <person name="Goodisman M.A."/>
            <person name="Liberles D.A."/>
            <person name="Roe R.M."/>
            <person name="Vargo E.L."/>
            <person name="Vilcinskas A."/>
            <person name="Wang J."/>
            <person name="Bornberg-Bauer E."/>
            <person name="Korb J."/>
            <person name="Zhang G."/>
            <person name="Liebig J."/>
        </authorList>
    </citation>
    <scope>NUCLEOTIDE SEQUENCE [LARGE SCALE GENOMIC DNA]</scope>
    <source>
        <tissue evidence="1">Whole organism</tissue>
    </source>
</reference>
<proteinExistence type="predicted"/>
<dbReference type="AlphaFoldDB" id="A0A067RA25"/>
<protein>
    <submittedName>
        <fullName evidence="1">Uncharacterized protein</fullName>
    </submittedName>
</protein>
<accession>A0A067RA25</accession>
<sequence length="66" mass="7890">MNNGLERIWETKQLWPNGRYYPDICLEGLREIWKTSVRKAGLRAKIWTQEAPRHEVVCIVPRKQVK</sequence>
<name>A0A067RA25_ZOONE</name>
<gene>
    <name evidence="1" type="ORF">L798_04594</name>
</gene>